<comment type="caution">
    <text evidence="3">The sequence shown here is derived from an EMBL/GenBank/DDBJ whole genome shotgun (WGS) entry which is preliminary data.</text>
</comment>
<dbReference type="PANTHER" id="PTHR33744">
    <property type="entry name" value="CARBOHYDRATE DIACID REGULATOR"/>
    <property type="match status" value="1"/>
</dbReference>
<dbReference type="Proteomes" id="UP000279859">
    <property type="component" value="Unassembled WGS sequence"/>
</dbReference>
<protein>
    <submittedName>
        <fullName evidence="3">PucR family transcriptional regulator</fullName>
    </submittedName>
</protein>
<dbReference type="InterPro" id="IPR051448">
    <property type="entry name" value="CdaR-like_regulators"/>
</dbReference>
<dbReference type="AlphaFoldDB" id="A0A3M8LAP2"/>
<reference evidence="3 4" key="1">
    <citation type="submission" date="2018-11" db="EMBL/GenBank/DDBJ databases">
        <title>Cryobacterium sp. nov., isolated from rhizosphere soil of lettuce.</title>
        <authorList>
            <person name="Wang Y."/>
        </authorList>
    </citation>
    <scope>NUCLEOTIDE SEQUENCE [LARGE SCALE GENOMIC DNA]</scope>
    <source>
        <strain evidence="3 4">NEAU-85</strain>
    </source>
</reference>
<evidence type="ECO:0000259" key="2">
    <source>
        <dbReference type="Pfam" id="PF13556"/>
    </source>
</evidence>
<dbReference type="InterPro" id="IPR025736">
    <property type="entry name" value="PucR_C-HTH_dom"/>
</dbReference>
<proteinExistence type="predicted"/>
<keyword evidence="4" id="KW-1185">Reference proteome</keyword>
<dbReference type="OrthoDB" id="8450798at2"/>
<name>A0A3M8LAP2_9MICO</name>
<dbReference type="Pfam" id="PF07905">
    <property type="entry name" value="PucR"/>
    <property type="match status" value="1"/>
</dbReference>
<gene>
    <name evidence="3" type="ORF">EEJ31_07010</name>
</gene>
<dbReference type="PANTHER" id="PTHR33744:SF1">
    <property type="entry name" value="DNA-BINDING TRANSCRIPTIONAL ACTIVATOR ADER"/>
    <property type="match status" value="1"/>
</dbReference>
<dbReference type="Gene3D" id="1.10.10.2840">
    <property type="entry name" value="PucR C-terminal helix-turn-helix domain"/>
    <property type="match status" value="1"/>
</dbReference>
<evidence type="ECO:0000259" key="1">
    <source>
        <dbReference type="Pfam" id="PF07905"/>
    </source>
</evidence>
<dbReference type="InterPro" id="IPR042070">
    <property type="entry name" value="PucR_C-HTH_sf"/>
</dbReference>
<feature type="domain" description="PucR C-terminal helix-turn-helix" evidence="2">
    <location>
        <begin position="487"/>
        <end position="545"/>
    </location>
</feature>
<organism evidence="3 4">
    <name type="scientific">Cryobacterium tepidiphilum</name>
    <dbReference type="NCBI Taxonomy" id="2486026"/>
    <lineage>
        <taxon>Bacteria</taxon>
        <taxon>Bacillati</taxon>
        <taxon>Actinomycetota</taxon>
        <taxon>Actinomycetes</taxon>
        <taxon>Micrococcales</taxon>
        <taxon>Microbacteriaceae</taxon>
        <taxon>Cryobacterium</taxon>
    </lineage>
</organism>
<evidence type="ECO:0000313" key="3">
    <source>
        <dbReference type="EMBL" id="RNE62577.1"/>
    </source>
</evidence>
<evidence type="ECO:0000313" key="4">
    <source>
        <dbReference type="Proteomes" id="UP000279859"/>
    </source>
</evidence>
<sequence>MSRKRCSRPRQITVPRLRRPSTRCTPLGACVADVYNRSVAPVLRNLLDNDVLELTLLTPEPELPPGVLDVGVAWVHSSDLLDPTPFLDQGHVLLITGTQFDAATTDAEYAGYVGRLAARRVAGLGFGTEVIRNGTPVGLRLACLEAGLPLFEVPYRTPFIAIARFAADLVAEETYARRTWALKAQRAISLAALRPNGLAATLAELSHQLGHWVALYDATGALDRVFPSTTPRHLVAGAVHSEAVALLRKGRRAGSAIVVDGETLTLQTLGRGESLRGVLAVGGASGLDDAGHQVVTSVIALAGLALEQNHELDYARSLLRAGLWHALLSGDVELARTVVRQMWGDLPREPVRVGIIAGDQRTIDTLSESLDLRVADQPGTLFYAPDGATVIVCVGRDAADLPEALADSFDVTMGVSDEAPYSQLHRAREQAAHALARAHDSGERVVAFSSIARQGMLAFLAHADAQEIGRATLAPLIRHDEVEGTALVESLRVWLEENGHIERAAARLGVHRHTMRARIGDCERVLGYDLGSFHARADLWAALLALGAPSRES</sequence>
<accession>A0A3M8LAP2</accession>
<dbReference type="Pfam" id="PF13556">
    <property type="entry name" value="HTH_30"/>
    <property type="match status" value="1"/>
</dbReference>
<dbReference type="InterPro" id="IPR012914">
    <property type="entry name" value="PucR_dom"/>
</dbReference>
<feature type="domain" description="Purine catabolism PurC-like" evidence="1">
    <location>
        <begin position="67"/>
        <end position="164"/>
    </location>
</feature>
<dbReference type="EMBL" id="RDSR01000009">
    <property type="protein sequence ID" value="RNE62577.1"/>
    <property type="molecule type" value="Genomic_DNA"/>
</dbReference>